<evidence type="ECO:0000313" key="9">
    <source>
        <dbReference type="EMBL" id="QGX99893.1"/>
    </source>
</evidence>
<dbReference type="InterPro" id="IPR011059">
    <property type="entry name" value="Metal-dep_hydrolase_composite"/>
</dbReference>
<dbReference type="EC" id="3.5.4.2" evidence="2 6"/>
<organism evidence="9 10">
    <name type="scientific">Roseovarius faecimaris</name>
    <dbReference type="NCBI Taxonomy" id="2494550"/>
    <lineage>
        <taxon>Bacteria</taxon>
        <taxon>Pseudomonadati</taxon>
        <taxon>Pseudomonadota</taxon>
        <taxon>Alphaproteobacteria</taxon>
        <taxon>Rhodobacterales</taxon>
        <taxon>Roseobacteraceae</taxon>
        <taxon>Roseovarius</taxon>
    </lineage>
</organism>
<comment type="catalytic activity">
    <reaction evidence="5 6">
        <text>adenine + H2O + H(+) = hypoxanthine + NH4(+)</text>
        <dbReference type="Rhea" id="RHEA:23688"/>
        <dbReference type="ChEBI" id="CHEBI:15377"/>
        <dbReference type="ChEBI" id="CHEBI:15378"/>
        <dbReference type="ChEBI" id="CHEBI:16708"/>
        <dbReference type="ChEBI" id="CHEBI:17368"/>
        <dbReference type="ChEBI" id="CHEBI:28938"/>
        <dbReference type="EC" id="3.5.4.2"/>
    </reaction>
</comment>
<dbReference type="AlphaFoldDB" id="A0A6I6IVE6"/>
<gene>
    <name evidence="6 9" type="primary">ade</name>
    <name evidence="9" type="ORF">EI983_17115</name>
</gene>
<dbReference type="EMBL" id="CP034348">
    <property type="protein sequence ID" value="QGX99893.1"/>
    <property type="molecule type" value="Genomic_DNA"/>
</dbReference>
<evidence type="ECO:0000313" key="10">
    <source>
        <dbReference type="Proteomes" id="UP000428330"/>
    </source>
</evidence>
<comment type="cofactor">
    <cofactor evidence="6">
        <name>Mn(2+)</name>
        <dbReference type="ChEBI" id="CHEBI:29035"/>
    </cofactor>
</comment>
<sequence length="567" mass="60496">MAVAPPLTQMIDQAQGRVPADLVLRGGRVLDLVTGEMLDGDVAICGSHIVGIAAAYEAREVIDVTGKTLVPGFIDTHLHIESSLVTPQEFDRCVALRGVTTAICDPHEIANVAGLDGIRYMLEASQHCCMDIRVQLSSCVPSTDMETSGARLTADDLAPLMDHPSVIGLAEFMNYPGVLNQEPEVMAKLTAFRGRHIDGHAPMLSGKALNAYIAAGIVTEHEATTATEAREKLQKGMRVLIREGSVSKDLQALMPLLTERTAPYMCLCTDDRNPLDIAEYGHLDHMIRTAIAGGCPPLAVYRAASLSAAEAFGLKDRGLIAPGKRADIVVLDDLATCRAEIVLCAGQVLSDALFAARRPVAPVALRSVNAPEMTPESFRCEGSAAATPVIGILPGKIITEHLTETIEPQDGDKPPDPERDLVRIAVIERHGRNGNVATGVVRGFGIERGAIASTVCHDHHNIAVVGVNYDDMALAANRLRALQGGFVVVAETQVQAELALPIAGLMSEAPFEEVQSALLALREAAVALGVTLEEPFLQLAFLALPVIPHLKITDRGLVDVDRFALLR</sequence>
<feature type="domain" description="Amidohydrolase-related" evidence="7">
    <location>
        <begin position="68"/>
        <end position="334"/>
    </location>
</feature>
<dbReference type="Pfam" id="PF01979">
    <property type="entry name" value="Amidohydro_1"/>
    <property type="match status" value="1"/>
</dbReference>
<evidence type="ECO:0000256" key="4">
    <source>
        <dbReference type="ARBA" id="ARBA00023211"/>
    </source>
</evidence>
<dbReference type="RefSeq" id="WP_157708573.1">
    <property type="nucleotide sequence ID" value="NZ_CP034348.1"/>
</dbReference>
<dbReference type="InterPro" id="IPR026912">
    <property type="entry name" value="Adenine_deam_C"/>
</dbReference>
<dbReference type="SUPFAM" id="SSF51338">
    <property type="entry name" value="Composite domain of metallo-dependent hydrolases"/>
    <property type="match status" value="1"/>
</dbReference>
<dbReference type="SUPFAM" id="SSF51556">
    <property type="entry name" value="Metallo-dependent hydrolases"/>
    <property type="match status" value="1"/>
</dbReference>
<comment type="similarity">
    <text evidence="1 6">Belongs to the metallo-dependent hydrolases superfamily. Adenine deaminase family.</text>
</comment>
<proteinExistence type="inferred from homology"/>
<reference evidence="10" key="1">
    <citation type="submission" date="2018-12" db="EMBL/GenBank/DDBJ databases">
        <title>Complete genome sequence of Roseovarius sp. MME-070.</title>
        <authorList>
            <person name="Nam Y.-D."/>
            <person name="Kang J."/>
            <person name="Chung W.-H."/>
            <person name="Park Y.S."/>
        </authorList>
    </citation>
    <scope>NUCLEOTIDE SEQUENCE [LARGE SCALE GENOMIC DNA]</scope>
    <source>
        <strain evidence="10">MME-070</strain>
    </source>
</reference>
<evidence type="ECO:0000256" key="5">
    <source>
        <dbReference type="ARBA" id="ARBA00047720"/>
    </source>
</evidence>
<dbReference type="KEGG" id="rom:EI983_17115"/>
<evidence type="ECO:0000256" key="2">
    <source>
        <dbReference type="ARBA" id="ARBA00012782"/>
    </source>
</evidence>
<keyword evidence="10" id="KW-1185">Reference proteome</keyword>
<accession>A0A6I6IVE6</accession>
<protein>
    <recommendedName>
        <fullName evidence="2 6">Adenine deaminase</fullName>
        <shortName evidence="6">Adenase</shortName>
        <shortName evidence="6">Adenine aminase</shortName>
        <ecNumber evidence="2 6">3.5.4.2</ecNumber>
    </recommendedName>
</protein>
<dbReference type="PANTHER" id="PTHR11113:SF2">
    <property type="entry name" value="ADENINE DEAMINASE"/>
    <property type="match status" value="1"/>
</dbReference>
<evidence type="ECO:0000256" key="6">
    <source>
        <dbReference type="HAMAP-Rule" id="MF_01518"/>
    </source>
</evidence>
<evidence type="ECO:0000259" key="7">
    <source>
        <dbReference type="Pfam" id="PF01979"/>
    </source>
</evidence>
<evidence type="ECO:0000259" key="8">
    <source>
        <dbReference type="Pfam" id="PF13382"/>
    </source>
</evidence>
<keyword evidence="4 6" id="KW-0464">Manganese</keyword>
<dbReference type="Proteomes" id="UP000428330">
    <property type="component" value="Chromosome"/>
</dbReference>
<dbReference type="CDD" id="cd01295">
    <property type="entry name" value="AdeC"/>
    <property type="match status" value="1"/>
</dbReference>
<dbReference type="InterPro" id="IPR006680">
    <property type="entry name" value="Amidohydro-rel"/>
</dbReference>
<dbReference type="HAMAP" id="MF_01518">
    <property type="entry name" value="Adenine_deamin"/>
    <property type="match status" value="1"/>
</dbReference>
<dbReference type="NCBIfam" id="TIGR01178">
    <property type="entry name" value="ade"/>
    <property type="match status" value="1"/>
</dbReference>
<dbReference type="Gene3D" id="2.30.40.10">
    <property type="entry name" value="Urease, subunit C, domain 1"/>
    <property type="match status" value="1"/>
</dbReference>
<evidence type="ECO:0000256" key="3">
    <source>
        <dbReference type="ARBA" id="ARBA00022801"/>
    </source>
</evidence>
<dbReference type="GO" id="GO:0000034">
    <property type="term" value="F:adenine deaminase activity"/>
    <property type="evidence" value="ECO:0007669"/>
    <property type="project" value="UniProtKB-UniRule"/>
</dbReference>
<evidence type="ECO:0000256" key="1">
    <source>
        <dbReference type="ARBA" id="ARBA00006773"/>
    </source>
</evidence>
<feature type="domain" description="Adenine deaminase C-terminal" evidence="8">
    <location>
        <begin position="397"/>
        <end position="563"/>
    </location>
</feature>
<dbReference type="PANTHER" id="PTHR11113">
    <property type="entry name" value="N-ACETYLGLUCOSAMINE-6-PHOSPHATE DEACETYLASE"/>
    <property type="match status" value="1"/>
</dbReference>
<dbReference type="InterPro" id="IPR006679">
    <property type="entry name" value="Adenine_deam"/>
</dbReference>
<dbReference type="GO" id="GO:0006146">
    <property type="term" value="P:adenine catabolic process"/>
    <property type="evidence" value="ECO:0007669"/>
    <property type="project" value="InterPro"/>
</dbReference>
<dbReference type="Gene3D" id="3.20.20.140">
    <property type="entry name" value="Metal-dependent hydrolases"/>
    <property type="match status" value="1"/>
</dbReference>
<keyword evidence="3 6" id="KW-0378">Hydrolase</keyword>
<dbReference type="OrthoDB" id="9775607at2"/>
<dbReference type="Pfam" id="PF13382">
    <property type="entry name" value="Adenine_deam_C"/>
    <property type="match status" value="1"/>
</dbReference>
<name>A0A6I6IVE6_9RHOB</name>
<dbReference type="InterPro" id="IPR032466">
    <property type="entry name" value="Metal_Hydrolase"/>
</dbReference>